<comment type="subcellular location">
    <subcellularLocation>
        <location evidence="1">Mitochondrion</location>
    </subcellularLocation>
</comment>
<evidence type="ECO:0000256" key="4">
    <source>
        <dbReference type="ARBA" id="ARBA00040604"/>
    </source>
</evidence>
<reference evidence="6 7" key="1">
    <citation type="submission" date="2019-03" db="EMBL/GenBank/DDBJ databases">
        <title>Single cell metagenomics reveals metabolic interactions within the superorganism composed of flagellate Streblomastix strix and complex community of Bacteroidetes bacteria on its surface.</title>
        <authorList>
            <person name="Treitli S.C."/>
            <person name="Kolisko M."/>
            <person name="Husnik F."/>
            <person name="Keeling P."/>
            <person name="Hampl V."/>
        </authorList>
    </citation>
    <scope>NUCLEOTIDE SEQUENCE [LARGE SCALE GENOMIC DNA]</scope>
    <source>
        <strain evidence="6">ST1C</strain>
    </source>
</reference>
<evidence type="ECO:0000313" key="6">
    <source>
        <dbReference type="EMBL" id="KAA6398973.1"/>
    </source>
</evidence>
<proteinExistence type="inferred from homology"/>
<organism evidence="6 7">
    <name type="scientific">Streblomastix strix</name>
    <dbReference type="NCBI Taxonomy" id="222440"/>
    <lineage>
        <taxon>Eukaryota</taxon>
        <taxon>Metamonada</taxon>
        <taxon>Preaxostyla</taxon>
        <taxon>Oxymonadida</taxon>
        <taxon>Streblomastigidae</taxon>
        <taxon>Streblomastix</taxon>
    </lineage>
</organism>
<name>A0A5J4WVW8_9EUKA</name>
<protein>
    <recommendedName>
        <fullName evidence="4">Oxidation resistance protein 1</fullName>
    </recommendedName>
</protein>
<evidence type="ECO:0000313" key="7">
    <source>
        <dbReference type="Proteomes" id="UP000324800"/>
    </source>
</evidence>
<dbReference type="SMART" id="SM00584">
    <property type="entry name" value="TLDc"/>
    <property type="match status" value="1"/>
</dbReference>
<gene>
    <name evidence="6" type="ORF">EZS28_005496</name>
</gene>
<dbReference type="Proteomes" id="UP000324800">
    <property type="component" value="Unassembled WGS sequence"/>
</dbReference>
<sequence>MPNQFRRRLWKLIYSKYEHGTSLQTIVKLMREDVEDAKEDNSYTRKRSQSHLQQLQYSNIQPPTRLNSNQQSPLIIQSNTNNIESFVSPASFRQGSNTQKQEENKINSAYIKQKERSQSQADINESRIYLTPENERDKLQGKVLDWERERMNRKFNNMAAASGKEWETPIESPFVLVMKDGQGNIFGAFLSHTLTFYHRYYGSSETFVFGFAEKKEFILNKQDKEEGRQNMVKEDEKDKYEDKIQIHHPNPAIRLSSSLSQGSSSECHTFESPCLLNLKEISIQKDQNSVQKDQKNKDFTAGPIEIWSLAREK</sequence>
<evidence type="ECO:0000259" key="5">
    <source>
        <dbReference type="SMART" id="SM00584"/>
    </source>
</evidence>
<comment type="similarity">
    <text evidence="2">Belongs to the OXR1 family.</text>
</comment>
<dbReference type="InterPro" id="IPR006571">
    <property type="entry name" value="TLDc_dom"/>
</dbReference>
<evidence type="ECO:0000256" key="2">
    <source>
        <dbReference type="ARBA" id="ARBA00009540"/>
    </source>
</evidence>
<evidence type="ECO:0000256" key="3">
    <source>
        <dbReference type="ARBA" id="ARBA00023128"/>
    </source>
</evidence>
<evidence type="ECO:0000256" key="1">
    <source>
        <dbReference type="ARBA" id="ARBA00004173"/>
    </source>
</evidence>
<dbReference type="Pfam" id="PF07534">
    <property type="entry name" value="TLD"/>
    <property type="match status" value="1"/>
</dbReference>
<dbReference type="GO" id="GO:0005739">
    <property type="term" value="C:mitochondrion"/>
    <property type="evidence" value="ECO:0007669"/>
    <property type="project" value="UniProtKB-SubCell"/>
</dbReference>
<dbReference type="PANTHER" id="PTHR23354">
    <property type="entry name" value="NUCLEOLAR PROTEIN 7/ESTROGEN RECEPTOR COACTIVATOR-RELATED"/>
    <property type="match status" value="1"/>
</dbReference>
<dbReference type="AlphaFoldDB" id="A0A5J4WVW8"/>
<dbReference type="PANTHER" id="PTHR23354:SF62">
    <property type="entry name" value="MUSTARD, ISOFORM V"/>
    <property type="match status" value="1"/>
</dbReference>
<dbReference type="OrthoDB" id="26679at2759"/>
<feature type="domain" description="TLDc" evidence="5">
    <location>
        <begin position="1"/>
        <end position="310"/>
    </location>
</feature>
<accession>A0A5J4WVW8</accession>
<keyword evidence="3" id="KW-0496">Mitochondrion</keyword>
<comment type="caution">
    <text evidence="6">The sequence shown here is derived from an EMBL/GenBank/DDBJ whole genome shotgun (WGS) entry which is preliminary data.</text>
</comment>
<dbReference type="EMBL" id="SNRW01000842">
    <property type="protein sequence ID" value="KAA6398973.1"/>
    <property type="molecule type" value="Genomic_DNA"/>
</dbReference>